<dbReference type="InterPro" id="IPR003593">
    <property type="entry name" value="AAA+_ATPase"/>
</dbReference>
<dbReference type="STRING" id="1093900.A0A507B116"/>
<feature type="compositionally biased region" description="Pro residues" evidence="3">
    <location>
        <begin position="730"/>
        <end position="739"/>
    </location>
</feature>
<feature type="compositionally biased region" description="Basic and acidic residues" evidence="3">
    <location>
        <begin position="27"/>
        <end position="38"/>
    </location>
</feature>
<dbReference type="InterPro" id="IPR054289">
    <property type="entry name" value="DUF7025"/>
</dbReference>
<dbReference type="InterPro" id="IPR003959">
    <property type="entry name" value="ATPase_AAA_core"/>
</dbReference>
<keyword evidence="2" id="KW-0342">GTP-binding</keyword>
<dbReference type="InParanoid" id="A0A507B116"/>
<evidence type="ECO:0000256" key="3">
    <source>
        <dbReference type="SAM" id="MobiDB-lite"/>
    </source>
</evidence>
<evidence type="ECO:0000256" key="2">
    <source>
        <dbReference type="ARBA" id="ARBA00023134"/>
    </source>
</evidence>
<dbReference type="InterPro" id="IPR027417">
    <property type="entry name" value="P-loop_NTPase"/>
</dbReference>
<dbReference type="RefSeq" id="XP_030994437.1">
    <property type="nucleotide sequence ID" value="XM_031143956.1"/>
</dbReference>
<dbReference type="GO" id="GO:0006614">
    <property type="term" value="P:SRP-dependent cotranslational protein targeting to membrane"/>
    <property type="evidence" value="ECO:0007669"/>
    <property type="project" value="InterPro"/>
</dbReference>
<feature type="region of interest" description="Disordered" evidence="3">
    <location>
        <begin position="367"/>
        <end position="386"/>
    </location>
</feature>
<dbReference type="GO" id="GO:0005525">
    <property type="term" value="F:GTP binding"/>
    <property type="evidence" value="ECO:0007669"/>
    <property type="project" value="UniProtKB-KW"/>
</dbReference>
<dbReference type="Proteomes" id="UP000319257">
    <property type="component" value="Unassembled WGS sequence"/>
</dbReference>
<reference evidence="5 6" key="1">
    <citation type="submission" date="2019-06" db="EMBL/GenBank/DDBJ databases">
        <title>Draft genome sequence of the filamentous fungus Phialemoniopsis curvata isolated from diesel fuel.</title>
        <authorList>
            <person name="Varaljay V.A."/>
            <person name="Lyon W.J."/>
            <person name="Crouch A.L."/>
            <person name="Drake C.E."/>
            <person name="Hollomon J.M."/>
            <person name="Nadeau L.J."/>
            <person name="Nunn H.S."/>
            <person name="Stevenson B.S."/>
            <person name="Bojanowski C.L."/>
            <person name="Crookes-Goodson W.J."/>
        </authorList>
    </citation>
    <scope>NUCLEOTIDE SEQUENCE [LARGE SCALE GENOMIC DNA]</scope>
    <source>
        <strain evidence="5 6">D216</strain>
    </source>
</reference>
<feature type="domain" description="SRP54-type proteins GTP-binding" evidence="4">
    <location>
        <begin position="522"/>
        <end position="535"/>
    </location>
</feature>
<dbReference type="OrthoDB" id="10042665at2759"/>
<dbReference type="Pfam" id="PF22942">
    <property type="entry name" value="DUF7025"/>
    <property type="match status" value="1"/>
</dbReference>
<dbReference type="CDD" id="cd19481">
    <property type="entry name" value="RecA-like_protease"/>
    <property type="match status" value="1"/>
</dbReference>
<dbReference type="GeneID" id="41968350"/>
<name>A0A507B116_9PEZI</name>
<dbReference type="InterPro" id="IPR000897">
    <property type="entry name" value="SRP54_GTPase_dom"/>
</dbReference>
<dbReference type="PANTHER" id="PTHR46411:SF2">
    <property type="entry name" value="AAA+ ATPASE DOMAIN-CONTAINING PROTEIN"/>
    <property type="match status" value="1"/>
</dbReference>
<evidence type="ECO:0000313" key="5">
    <source>
        <dbReference type="EMBL" id="TPX12726.1"/>
    </source>
</evidence>
<dbReference type="AlphaFoldDB" id="A0A507B116"/>
<dbReference type="SMART" id="SM00382">
    <property type="entry name" value="AAA"/>
    <property type="match status" value="1"/>
</dbReference>
<dbReference type="GO" id="GO:0016887">
    <property type="term" value="F:ATP hydrolysis activity"/>
    <property type="evidence" value="ECO:0007669"/>
    <property type="project" value="InterPro"/>
</dbReference>
<dbReference type="PROSITE" id="PS00300">
    <property type="entry name" value="SRP54"/>
    <property type="match status" value="1"/>
</dbReference>
<dbReference type="Gene3D" id="3.40.50.300">
    <property type="entry name" value="P-loop containing nucleotide triphosphate hydrolases"/>
    <property type="match status" value="1"/>
</dbReference>
<dbReference type="Pfam" id="PF00004">
    <property type="entry name" value="AAA"/>
    <property type="match status" value="1"/>
</dbReference>
<dbReference type="SUPFAM" id="SSF52540">
    <property type="entry name" value="P-loop containing nucleoside triphosphate hydrolases"/>
    <property type="match status" value="1"/>
</dbReference>
<proteinExistence type="predicted"/>
<dbReference type="GO" id="GO:0005524">
    <property type="term" value="F:ATP binding"/>
    <property type="evidence" value="ECO:0007669"/>
    <property type="project" value="InterPro"/>
</dbReference>
<organism evidence="5 6">
    <name type="scientific">Thyridium curvatum</name>
    <dbReference type="NCBI Taxonomy" id="1093900"/>
    <lineage>
        <taxon>Eukaryota</taxon>
        <taxon>Fungi</taxon>
        <taxon>Dikarya</taxon>
        <taxon>Ascomycota</taxon>
        <taxon>Pezizomycotina</taxon>
        <taxon>Sordariomycetes</taxon>
        <taxon>Sordariomycetidae</taxon>
        <taxon>Thyridiales</taxon>
        <taxon>Thyridiaceae</taxon>
        <taxon>Thyridium</taxon>
    </lineage>
</organism>
<comment type="caution">
    <text evidence="5">The sequence shown here is derived from an EMBL/GenBank/DDBJ whole genome shotgun (WGS) entry which is preliminary data.</text>
</comment>
<feature type="region of interest" description="Disordered" evidence="3">
    <location>
        <begin position="16"/>
        <end position="38"/>
    </location>
</feature>
<evidence type="ECO:0000256" key="1">
    <source>
        <dbReference type="ARBA" id="ARBA00022741"/>
    </source>
</evidence>
<dbReference type="PANTHER" id="PTHR46411">
    <property type="entry name" value="FAMILY ATPASE, PUTATIVE-RELATED"/>
    <property type="match status" value="1"/>
</dbReference>
<protein>
    <recommendedName>
        <fullName evidence="4">SRP54-type proteins GTP-binding domain-containing protein</fullName>
    </recommendedName>
</protein>
<dbReference type="EMBL" id="SKBQ01000003">
    <property type="protein sequence ID" value="TPX12726.1"/>
    <property type="molecule type" value="Genomic_DNA"/>
</dbReference>
<evidence type="ECO:0000259" key="4">
    <source>
        <dbReference type="PROSITE" id="PS00300"/>
    </source>
</evidence>
<accession>A0A507B116</accession>
<keyword evidence="1" id="KW-0547">Nucleotide-binding</keyword>
<gene>
    <name evidence="5" type="ORF">E0L32_000903</name>
</gene>
<keyword evidence="6" id="KW-1185">Reference proteome</keyword>
<feature type="region of interest" description="Disordered" evidence="3">
    <location>
        <begin position="694"/>
        <end position="739"/>
    </location>
</feature>
<sequence length="739" mass="84869">MSVEDYDTELSDYSSFASDDLYSPRANRHDDAASIDHDKSAQVEGMKAAFMDVTERERSYGDPVITPTSLVAKGRDRDKPFTKYALLLRRRINIDGKWVGTQLEIRSPVIQAALQKLLASCSYLNLMTTPIVIKAPYAVLFQFRHEIREYTSSSERTQEEKAHMRELVQFMNVNLEKLEKEYNQYAPTGLTTCDLLWTLFRPETLVIYRTDHFQECYRVSDCSAIVINGSTFFSITAWSWDYNGISFGPSRTTLHIPEFQGARKVTELNIYPFDALSPAEQKELESKLIARGKVWRKSVDLCHREYSGPAWVEKDPSGYRRADNIRDLIPVHVDGRIFLDYKSHQEENYALSTILYGPSGAIRPTDTASSFTYRRTPPRRVRSRSTSPIRRDPVDIKFLNDMKSHENNEDYEITDTQALLAPARIRGFTLTEKLWAFFLVDNVCEVQWSENAFDDLELEYSVKKTVQSLVKNHYQGKRETNLISRKGKGLVILLYGPTGTGKTFTAGLTAALESVAEAVHLPLYYVGAGELDRDLHRTERKLQRILDIAKLWKAMVLIDEADVFLAKRTLDDVQRNGLVSVFLRVLEYHEGVVFLTTNRIRDFDSAFLSRVHLRIQYPPLNPVSREKIWRTTLRNVKEAQEWPEDKYQYLAETFILNGREIANLSRTALSISQTDESPLTAELLSSLYELNRADETLRDGESDSEGEGSGRERKARLRRRRLAEQQEAYSPPPPPIYPV</sequence>
<evidence type="ECO:0000313" key="6">
    <source>
        <dbReference type="Proteomes" id="UP000319257"/>
    </source>
</evidence>